<evidence type="ECO:0000313" key="2">
    <source>
        <dbReference type="Proteomes" id="UP000178082"/>
    </source>
</evidence>
<dbReference type="AlphaFoldDB" id="A0A1F7SN69"/>
<reference evidence="1 2" key="1">
    <citation type="journal article" date="2016" name="Nat. Commun.">
        <title>Thousands of microbial genomes shed light on interconnected biogeochemical processes in an aquifer system.</title>
        <authorList>
            <person name="Anantharaman K."/>
            <person name="Brown C.T."/>
            <person name="Hug L.A."/>
            <person name="Sharon I."/>
            <person name="Castelle C.J."/>
            <person name="Probst A.J."/>
            <person name="Thomas B.C."/>
            <person name="Singh A."/>
            <person name="Wilkins M.J."/>
            <person name="Karaoz U."/>
            <person name="Brodie E.L."/>
            <person name="Williams K.H."/>
            <person name="Hubbard S.S."/>
            <person name="Banfield J.F."/>
        </authorList>
    </citation>
    <scope>NUCLEOTIDE SEQUENCE [LARGE SCALE GENOMIC DNA]</scope>
</reference>
<proteinExistence type="predicted"/>
<dbReference type="Proteomes" id="UP000178082">
    <property type="component" value="Unassembled WGS sequence"/>
</dbReference>
<organism evidence="1 2">
    <name type="scientific">Candidatus Schekmanbacteria bacterium RIFCSPLOWO2_12_FULL_38_15</name>
    <dbReference type="NCBI Taxonomy" id="1817883"/>
    <lineage>
        <taxon>Bacteria</taxon>
        <taxon>Candidatus Schekmaniibacteriota</taxon>
    </lineage>
</organism>
<name>A0A1F7SN69_9BACT</name>
<accession>A0A1F7SN69</accession>
<comment type="caution">
    <text evidence="1">The sequence shown here is derived from an EMBL/GenBank/DDBJ whole genome shotgun (WGS) entry which is preliminary data.</text>
</comment>
<sequence length="95" mass="10796">MLKSYLERILDVAKRGDAREKSYCSCLEELFKNYAESVNKKQINVTTLPKKTEAGNPDLRIWDGKQHIVGYVEAKAPIFSVKPTTSPLPQSSRRL</sequence>
<evidence type="ECO:0000313" key="1">
    <source>
        <dbReference type="EMBL" id="OGL55219.1"/>
    </source>
</evidence>
<evidence type="ECO:0008006" key="3">
    <source>
        <dbReference type="Google" id="ProtNLM"/>
    </source>
</evidence>
<dbReference type="EMBL" id="MGDI01000003">
    <property type="protein sequence ID" value="OGL55219.1"/>
    <property type="molecule type" value="Genomic_DNA"/>
</dbReference>
<gene>
    <name evidence="1" type="ORF">A3G31_09625</name>
</gene>
<protein>
    <recommendedName>
        <fullName evidence="3">DNA methyltransferase</fullName>
    </recommendedName>
</protein>